<gene>
    <name evidence="1" type="ORF">Q5H92_10360</name>
</gene>
<sequence>MKISAITAIACHAERSEAPYHAGTNRSDVIRCFTAFSMTDAKKPRLTNGQTGLFKIF</sequence>
<accession>A0ABT9AAA9</accession>
<organism evidence="1 2">
    <name type="scientific">Hymenobacter mellowenesis</name>
    <dbReference type="NCBI Taxonomy" id="3063995"/>
    <lineage>
        <taxon>Bacteria</taxon>
        <taxon>Pseudomonadati</taxon>
        <taxon>Bacteroidota</taxon>
        <taxon>Cytophagia</taxon>
        <taxon>Cytophagales</taxon>
        <taxon>Hymenobacteraceae</taxon>
        <taxon>Hymenobacter</taxon>
    </lineage>
</organism>
<proteinExistence type="predicted"/>
<name>A0ABT9AAA9_9BACT</name>
<comment type="caution">
    <text evidence="1">The sequence shown here is derived from an EMBL/GenBank/DDBJ whole genome shotgun (WGS) entry which is preliminary data.</text>
</comment>
<dbReference type="EMBL" id="JAUQSX010000004">
    <property type="protein sequence ID" value="MDO7846760.1"/>
    <property type="molecule type" value="Genomic_DNA"/>
</dbReference>
<evidence type="ECO:0000313" key="1">
    <source>
        <dbReference type="EMBL" id="MDO7846760.1"/>
    </source>
</evidence>
<reference evidence="1" key="1">
    <citation type="submission" date="2023-07" db="EMBL/GenBank/DDBJ databases">
        <authorList>
            <person name="Kim M.K."/>
        </authorList>
    </citation>
    <scope>NUCLEOTIDE SEQUENCE</scope>
    <source>
        <strain evidence="1">M29</strain>
    </source>
</reference>
<keyword evidence="2" id="KW-1185">Reference proteome</keyword>
<protein>
    <submittedName>
        <fullName evidence="1">Uncharacterized protein</fullName>
    </submittedName>
</protein>
<dbReference type="Proteomes" id="UP001167796">
    <property type="component" value="Unassembled WGS sequence"/>
</dbReference>
<evidence type="ECO:0000313" key="2">
    <source>
        <dbReference type="Proteomes" id="UP001167796"/>
    </source>
</evidence>